<dbReference type="GO" id="GO:0051287">
    <property type="term" value="F:NAD binding"/>
    <property type="evidence" value="ECO:0007669"/>
    <property type="project" value="InterPro"/>
</dbReference>
<evidence type="ECO:0000259" key="5">
    <source>
        <dbReference type="Pfam" id="PF03446"/>
    </source>
</evidence>
<evidence type="ECO:0000313" key="7">
    <source>
        <dbReference type="EMBL" id="OAS15275.1"/>
    </source>
</evidence>
<dbReference type="Proteomes" id="UP000078454">
    <property type="component" value="Unassembled WGS sequence"/>
</dbReference>
<sequence length="293" mass="31102">MTTPTAQPIIGLIGTGVMGKSMAGHLIGAGYEVHVYTRTKAKAGELVEKGAHWEDTPGALAQKCQVIMTMVGFPTDVEDIYFGQNGILAMAEPGSFLIDLTTSSPSLAKRIHEEALTRQLYALDAPVSGGDIGAREARLSIMVGGARDVFEQMVPIFQVIGTNIVHQGEAGAGQHTKMCNQIAIASNMMGVVEALVYAKKAGLNPTTVLQSIETGAAGSWSLSNLGPRMIADNFAPGFYVKHFIKDMGIALQSAEEMNIDLPGLTLAKSLYEQLAAMGEEDSGTQALYKLIDK</sequence>
<dbReference type="AlphaFoldDB" id="A0A198A274"/>
<keyword evidence="8" id="KW-1185">Reference proteome</keyword>
<dbReference type="SUPFAM" id="SSF51735">
    <property type="entry name" value="NAD(P)-binding Rossmann-fold domains"/>
    <property type="match status" value="1"/>
</dbReference>
<dbReference type="OrthoDB" id="9786703at2"/>
<dbReference type="InterPro" id="IPR015815">
    <property type="entry name" value="HIBADH-related"/>
</dbReference>
<name>A0A198A274_9BACL</name>
<keyword evidence="2" id="KW-0560">Oxidoreductase</keyword>
<feature type="active site" evidence="4">
    <location>
        <position position="177"/>
    </location>
</feature>
<dbReference type="Gene3D" id="1.10.1040.10">
    <property type="entry name" value="N-(1-d-carboxylethyl)-l-norvaline Dehydrogenase, domain 2"/>
    <property type="match status" value="1"/>
</dbReference>
<organism evidence="7 8">
    <name type="scientific">Paenibacillus oryzisoli</name>
    <dbReference type="NCBI Taxonomy" id="1850517"/>
    <lineage>
        <taxon>Bacteria</taxon>
        <taxon>Bacillati</taxon>
        <taxon>Bacillota</taxon>
        <taxon>Bacilli</taxon>
        <taxon>Bacillales</taxon>
        <taxon>Paenibacillaceae</taxon>
        <taxon>Paenibacillus</taxon>
    </lineage>
</organism>
<evidence type="ECO:0000256" key="1">
    <source>
        <dbReference type="ARBA" id="ARBA00009080"/>
    </source>
</evidence>
<feature type="domain" description="3-hydroxyisobutyrate dehydrogenase-like NAD-binding" evidence="6">
    <location>
        <begin position="171"/>
        <end position="291"/>
    </location>
</feature>
<comment type="caution">
    <text evidence="7">The sequence shown here is derived from an EMBL/GenBank/DDBJ whole genome shotgun (WGS) entry which is preliminary data.</text>
</comment>
<dbReference type="STRING" id="1850517.A8708_23035"/>
<gene>
    <name evidence="7" type="ORF">A8708_23035</name>
</gene>
<dbReference type="Pfam" id="PF14833">
    <property type="entry name" value="NAD_binding_11"/>
    <property type="match status" value="1"/>
</dbReference>
<dbReference type="Gene3D" id="3.40.50.720">
    <property type="entry name" value="NAD(P)-binding Rossmann-like Domain"/>
    <property type="match status" value="1"/>
</dbReference>
<dbReference type="PANTHER" id="PTHR43060:SF15">
    <property type="entry name" value="3-HYDROXYISOBUTYRATE DEHYDROGENASE-LIKE 1, MITOCHONDRIAL-RELATED"/>
    <property type="match status" value="1"/>
</dbReference>
<feature type="domain" description="6-phosphogluconate dehydrogenase NADP-binding" evidence="5">
    <location>
        <begin position="10"/>
        <end position="168"/>
    </location>
</feature>
<evidence type="ECO:0000256" key="2">
    <source>
        <dbReference type="ARBA" id="ARBA00023002"/>
    </source>
</evidence>
<dbReference type="InterPro" id="IPR029154">
    <property type="entry name" value="HIBADH-like_NADP-bd"/>
</dbReference>
<dbReference type="GO" id="GO:0050661">
    <property type="term" value="F:NADP binding"/>
    <property type="evidence" value="ECO:0007669"/>
    <property type="project" value="InterPro"/>
</dbReference>
<dbReference type="InterPro" id="IPR006115">
    <property type="entry name" value="6PGDH_NADP-bd"/>
</dbReference>
<evidence type="ECO:0000313" key="8">
    <source>
        <dbReference type="Proteomes" id="UP000078454"/>
    </source>
</evidence>
<evidence type="ECO:0000256" key="3">
    <source>
        <dbReference type="ARBA" id="ARBA00023027"/>
    </source>
</evidence>
<proteinExistence type="inferred from homology"/>
<accession>A0A198A274</accession>
<dbReference type="EMBL" id="LYPB01000084">
    <property type="protein sequence ID" value="OAS15275.1"/>
    <property type="molecule type" value="Genomic_DNA"/>
</dbReference>
<evidence type="ECO:0000256" key="4">
    <source>
        <dbReference type="PIRSR" id="PIRSR000103-1"/>
    </source>
</evidence>
<dbReference type="PANTHER" id="PTHR43060">
    <property type="entry name" value="3-HYDROXYISOBUTYRATE DEHYDROGENASE-LIKE 1, MITOCHONDRIAL-RELATED"/>
    <property type="match status" value="1"/>
</dbReference>
<protein>
    <submittedName>
        <fullName evidence="7">Oxidoreductase</fullName>
    </submittedName>
</protein>
<dbReference type="InterPro" id="IPR036291">
    <property type="entry name" value="NAD(P)-bd_dom_sf"/>
</dbReference>
<dbReference type="InterPro" id="IPR008927">
    <property type="entry name" value="6-PGluconate_DH-like_C_sf"/>
</dbReference>
<dbReference type="InterPro" id="IPR013328">
    <property type="entry name" value="6PGD_dom2"/>
</dbReference>
<dbReference type="SUPFAM" id="SSF48179">
    <property type="entry name" value="6-phosphogluconate dehydrogenase C-terminal domain-like"/>
    <property type="match status" value="1"/>
</dbReference>
<dbReference type="PIRSF" id="PIRSF000103">
    <property type="entry name" value="HIBADH"/>
    <property type="match status" value="1"/>
</dbReference>
<keyword evidence="3" id="KW-0520">NAD</keyword>
<reference evidence="7 8" key="1">
    <citation type="submission" date="2016-05" db="EMBL/GenBank/DDBJ databases">
        <title>Paenibacillus sp. 1ZS3-15 nov., isolated from the rhizosphere soil.</title>
        <authorList>
            <person name="Zhang X.X."/>
            <person name="Zhang J."/>
        </authorList>
    </citation>
    <scope>NUCLEOTIDE SEQUENCE [LARGE SCALE GENOMIC DNA]</scope>
    <source>
        <strain evidence="7 8">1ZS3-15</strain>
    </source>
</reference>
<evidence type="ECO:0000259" key="6">
    <source>
        <dbReference type="Pfam" id="PF14833"/>
    </source>
</evidence>
<dbReference type="Pfam" id="PF03446">
    <property type="entry name" value="NAD_binding_2"/>
    <property type="match status" value="1"/>
</dbReference>
<dbReference type="RefSeq" id="WP_068668531.1">
    <property type="nucleotide sequence ID" value="NZ_LYPB01000084.1"/>
</dbReference>
<dbReference type="GO" id="GO:0016491">
    <property type="term" value="F:oxidoreductase activity"/>
    <property type="evidence" value="ECO:0007669"/>
    <property type="project" value="UniProtKB-KW"/>
</dbReference>
<comment type="similarity">
    <text evidence="1">Belongs to the HIBADH-related family.</text>
</comment>